<keyword evidence="7" id="KW-1185">Reference proteome</keyword>
<dbReference type="RefSeq" id="WP_046140778.1">
    <property type="nucleotide sequence ID" value="NZ_LANJ01000044.1"/>
</dbReference>
<organism evidence="6 7">
    <name type="scientific">Devosia epidermidihirudinis</name>
    <dbReference type="NCBI Taxonomy" id="1293439"/>
    <lineage>
        <taxon>Bacteria</taxon>
        <taxon>Pseudomonadati</taxon>
        <taxon>Pseudomonadota</taxon>
        <taxon>Alphaproteobacteria</taxon>
        <taxon>Hyphomicrobiales</taxon>
        <taxon>Devosiaceae</taxon>
        <taxon>Devosia</taxon>
    </lineage>
</organism>
<dbReference type="STRING" id="1293439.WH87_14915"/>
<dbReference type="SUPFAM" id="SSF53822">
    <property type="entry name" value="Periplasmic binding protein-like I"/>
    <property type="match status" value="1"/>
</dbReference>
<accession>A0A0F5Q4M3</accession>
<keyword evidence="3" id="KW-0029">Amino-acid transport</keyword>
<comment type="caution">
    <text evidence="6">The sequence shown here is derived from an EMBL/GenBank/DDBJ whole genome shotgun (WGS) entry which is preliminary data.</text>
</comment>
<evidence type="ECO:0000313" key="7">
    <source>
        <dbReference type="Proteomes" id="UP000033411"/>
    </source>
</evidence>
<dbReference type="PANTHER" id="PTHR30483:SF6">
    <property type="entry name" value="PERIPLASMIC BINDING PROTEIN OF ABC TRANSPORTER FOR NATURAL AMINO ACIDS"/>
    <property type="match status" value="1"/>
</dbReference>
<dbReference type="PATRIC" id="fig|1293439.3.peg.3038"/>
<dbReference type="PANTHER" id="PTHR30483">
    <property type="entry name" value="LEUCINE-SPECIFIC-BINDING PROTEIN"/>
    <property type="match status" value="1"/>
</dbReference>
<dbReference type="InterPro" id="IPR028081">
    <property type="entry name" value="Leu-bd"/>
</dbReference>
<dbReference type="Gene3D" id="3.40.50.2300">
    <property type="match status" value="2"/>
</dbReference>
<evidence type="ECO:0000256" key="3">
    <source>
        <dbReference type="ARBA" id="ARBA00022970"/>
    </source>
</evidence>
<dbReference type="EMBL" id="LANJ01000044">
    <property type="protein sequence ID" value="KKC35862.1"/>
    <property type="molecule type" value="Genomic_DNA"/>
</dbReference>
<reference evidence="6 7" key="1">
    <citation type="submission" date="2015-03" db="EMBL/GenBank/DDBJ databases">
        <authorList>
            <person name="Lepp D."/>
            <person name="Hassan Y.I."/>
            <person name="Li X.-Z."/>
            <person name="Zhou T."/>
        </authorList>
    </citation>
    <scope>NUCLEOTIDE SEQUENCE [LARGE SCALE GENOMIC DNA]</scope>
    <source>
        <strain evidence="6 7">E84</strain>
    </source>
</reference>
<evidence type="ECO:0000256" key="2">
    <source>
        <dbReference type="ARBA" id="ARBA00022729"/>
    </source>
</evidence>
<dbReference type="OrthoDB" id="9791590at2"/>
<dbReference type="CDD" id="cd06346">
    <property type="entry name" value="PBP1_ABC_ligand_binding-like"/>
    <property type="match status" value="1"/>
</dbReference>
<name>A0A0F5Q4M3_9HYPH</name>
<proteinExistence type="inferred from homology"/>
<sequence>MLNFKNTLALAVAASALAVAAPSMAADVKLGFLADVTGPIAGFAGGMVSAGNLAVDNVNAQGGILNGEKLVSILADGACSADTAGPAADRLVNTENVTAVFGAYCTGATLAAFNTAGLPGNVVFISPSASAPVLTTTEDNDLLYRTVVSDAFQGAKGAELLLSQGIKEVGVTYVNNDYGKGLADQFASTFTAGGGKILSNVAHEDGKADYRPEIGQIESSGATTLVIYGYENAGGGAILNQALEAGSFTQFLGGDGMAGDALLASRDASTLEGLILTQAAAASGEAYDVYAKLATDAGLVPDTTYGPQSYDAVFALALAIEKNGNADRANLSTALRDVTSAPGEKILPGEWSKAVELIKAGTDIDYEGASSNLDFDAAGDIAGGIDYFVIEGGKIVNKGLIQ</sequence>
<dbReference type="InterPro" id="IPR028082">
    <property type="entry name" value="Peripla_BP_I"/>
</dbReference>
<comment type="similarity">
    <text evidence="1">Belongs to the leucine-binding protein family.</text>
</comment>
<feature type="chain" id="PRO_5002494478" evidence="4">
    <location>
        <begin position="26"/>
        <end position="402"/>
    </location>
</feature>
<evidence type="ECO:0000259" key="5">
    <source>
        <dbReference type="Pfam" id="PF13458"/>
    </source>
</evidence>
<dbReference type="InterPro" id="IPR051010">
    <property type="entry name" value="BCAA_transport"/>
</dbReference>
<dbReference type="Proteomes" id="UP000033411">
    <property type="component" value="Unassembled WGS sequence"/>
</dbReference>
<evidence type="ECO:0000256" key="1">
    <source>
        <dbReference type="ARBA" id="ARBA00010062"/>
    </source>
</evidence>
<dbReference type="Pfam" id="PF13458">
    <property type="entry name" value="Peripla_BP_6"/>
    <property type="match status" value="1"/>
</dbReference>
<evidence type="ECO:0000256" key="4">
    <source>
        <dbReference type="SAM" id="SignalP"/>
    </source>
</evidence>
<feature type="domain" description="Leucine-binding protein" evidence="5">
    <location>
        <begin position="28"/>
        <end position="339"/>
    </location>
</feature>
<dbReference type="AlphaFoldDB" id="A0A0F5Q4M3"/>
<keyword evidence="2 4" id="KW-0732">Signal</keyword>
<feature type="signal peptide" evidence="4">
    <location>
        <begin position="1"/>
        <end position="25"/>
    </location>
</feature>
<protein>
    <submittedName>
        <fullName evidence="6">Amino acid ABC transporter substrate-binding protein</fullName>
    </submittedName>
</protein>
<gene>
    <name evidence="6" type="ORF">WH87_14915</name>
</gene>
<evidence type="ECO:0000313" key="6">
    <source>
        <dbReference type="EMBL" id="KKC35862.1"/>
    </source>
</evidence>
<dbReference type="GO" id="GO:0006865">
    <property type="term" value="P:amino acid transport"/>
    <property type="evidence" value="ECO:0007669"/>
    <property type="project" value="UniProtKB-KW"/>
</dbReference>
<keyword evidence="3" id="KW-0813">Transport</keyword>